<dbReference type="OrthoDB" id="1892825at2759"/>
<gene>
    <name evidence="2" type="ORF">FH972_010215</name>
</gene>
<dbReference type="PANTHER" id="PTHR36407">
    <property type="entry name" value="MEDIATOR-ASSOCIATED PROTEIN 2"/>
    <property type="match status" value="1"/>
</dbReference>
<protein>
    <submittedName>
        <fullName evidence="2">Uncharacterized protein</fullName>
    </submittedName>
</protein>
<organism evidence="2 3">
    <name type="scientific">Carpinus fangiana</name>
    <dbReference type="NCBI Taxonomy" id="176857"/>
    <lineage>
        <taxon>Eukaryota</taxon>
        <taxon>Viridiplantae</taxon>
        <taxon>Streptophyta</taxon>
        <taxon>Embryophyta</taxon>
        <taxon>Tracheophyta</taxon>
        <taxon>Spermatophyta</taxon>
        <taxon>Magnoliopsida</taxon>
        <taxon>eudicotyledons</taxon>
        <taxon>Gunneridae</taxon>
        <taxon>Pentapetalae</taxon>
        <taxon>rosids</taxon>
        <taxon>fabids</taxon>
        <taxon>Fagales</taxon>
        <taxon>Betulaceae</taxon>
        <taxon>Carpinus</taxon>
    </lineage>
</organism>
<evidence type="ECO:0000313" key="2">
    <source>
        <dbReference type="EMBL" id="KAE8037642.1"/>
    </source>
</evidence>
<dbReference type="InterPro" id="IPR038823">
    <property type="entry name" value="MED2_plant"/>
</dbReference>
<evidence type="ECO:0000313" key="3">
    <source>
        <dbReference type="Proteomes" id="UP000327013"/>
    </source>
</evidence>
<name>A0A660KMN2_9ROSI</name>
<feature type="compositionally biased region" description="Polar residues" evidence="1">
    <location>
        <begin position="142"/>
        <end position="172"/>
    </location>
</feature>
<proteinExistence type="predicted"/>
<keyword evidence="3" id="KW-1185">Reference proteome</keyword>
<feature type="region of interest" description="Disordered" evidence="1">
    <location>
        <begin position="1"/>
        <end position="22"/>
    </location>
</feature>
<reference evidence="2 3" key="1">
    <citation type="submission" date="2019-06" db="EMBL/GenBank/DDBJ databases">
        <title>A chromosomal-level reference genome of Carpinus fangiana (Coryloideae, Betulaceae).</title>
        <authorList>
            <person name="Yang X."/>
            <person name="Wang Z."/>
            <person name="Zhang L."/>
            <person name="Hao G."/>
            <person name="Liu J."/>
            <person name="Yang Y."/>
        </authorList>
    </citation>
    <scope>NUCLEOTIDE SEQUENCE [LARGE SCALE GENOMIC DNA]</scope>
    <source>
        <strain evidence="2">Cfa_2016G</strain>
        <tissue evidence="2">Leaf</tissue>
    </source>
</reference>
<accession>A0A660KMN2</accession>
<dbReference type="Proteomes" id="UP000327013">
    <property type="component" value="Chromosome 4"/>
</dbReference>
<feature type="region of interest" description="Disordered" evidence="1">
    <location>
        <begin position="142"/>
        <end position="232"/>
    </location>
</feature>
<sequence length="232" mass="25455">MDSDDEQCYKPPSEFQLEAKEPLIDLSSTDSTELWLIRLPPSKPLPGADGQEMSLQLHQDGQSGSFDDSSGKVCDLSFVAQESNATVFLNSASDSKIVGKISRLVNLIYHPEPDEIRKPNSINLRHFQKSRGLSLTNSSRQFSAQSTMLRGSQLTSGYLGSTRISGQKSSLSEVGEPSKTPKRRRVHDSPISMERSTQDSGRVHSAITSSGGSSGRSHHHKSKKTKIVKNEE</sequence>
<dbReference type="EMBL" id="CM017324">
    <property type="protein sequence ID" value="KAE8037642.1"/>
    <property type="molecule type" value="Genomic_DNA"/>
</dbReference>
<dbReference type="AlphaFoldDB" id="A0A660KMN2"/>
<evidence type="ECO:0000256" key="1">
    <source>
        <dbReference type="SAM" id="MobiDB-lite"/>
    </source>
</evidence>
<feature type="compositionally biased region" description="Basic residues" evidence="1">
    <location>
        <begin position="216"/>
        <end position="232"/>
    </location>
</feature>
<dbReference type="PANTHER" id="PTHR36407:SF1">
    <property type="entry name" value="MEDIATOR-ASSOCIATED PROTEIN 2"/>
    <property type="match status" value="1"/>
</dbReference>